<dbReference type="PANTHER" id="PTHR43750:SF1">
    <property type="entry name" value="GDP-MANNOSE 6-DEHYDROGENASE"/>
    <property type="match status" value="1"/>
</dbReference>
<dbReference type="Proteomes" id="UP000178841">
    <property type="component" value="Unassembled WGS sequence"/>
</dbReference>
<evidence type="ECO:0000259" key="1">
    <source>
        <dbReference type="Pfam" id="PF00984"/>
    </source>
</evidence>
<dbReference type="AlphaFoldDB" id="A0A1G2CTE5"/>
<dbReference type="Gene3D" id="1.20.5.170">
    <property type="match status" value="1"/>
</dbReference>
<accession>A0A1G2CTE5</accession>
<evidence type="ECO:0000313" key="3">
    <source>
        <dbReference type="Proteomes" id="UP000178841"/>
    </source>
</evidence>
<dbReference type="PANTHER" id="PTHR43750">
    <property type="entry name" value="UDP-GLUCOSE 6-DEHYDROGENASE TUAD"/>
    <property type="match status" value="1"/>
</dbReference>
<dbReference type="Pfam" id="PF00984">
    <property type="entry name" value="UDPG_MGDP_dh"/>
    <property type="match status" value="1"/>
</dbReference>
<feature type="domain" description="UDP-glucose/GDP-mannose dehydrogenase dimerisation" evidence="1">
    <location>
        <begin position="175"/>
        <end position="267"/>
    </location>
</feature>
<dbReference type="InterPro" id="IPR014026">
    <property type="entry name" value="UDP-Glc/GDP-Man_DH_dimer"/>
</dbReference>
<dbReference type="InterPro" id="IPR036291">
    <property type="entry name" value="NAD(P)-bd_dom_sf"/>
</dbReference>
<dbReference type="Gene3D" id="3.40.50.720">
    <property type="entry name" value="NAD(P)-binding Rossmann-like Domain"/>
    <property type="match status" value="2"/>
</dbReference>
<sequence>MDFLSKEKIVVVGYGWVGQANALSFSQAGYEVYYYDIGKPELRYTDKYGEAYKKIKSISSVSEKDSSNTWYLVCVGDKVSDDGLQDISAIKRALESLEKIKGRVVLRSTIIPGHLKDLAFDYYIPEFLHEKKAVEECMKPHYFIIGKRDSAQKEPSFFGVWRRTAIKFFEGTPEEASYLKYISNIWNALRITFVNEFGNAMEIPTDKEKLAKNEKIINFFFEEKSYLRYGRSFGGHCLPKDSRAFYRWHKDHGKDMSLIEGMCRSNDSHKIIEEKHPHLPEWFSEWVRPQISGWVALSALKESTIRKVKNLFKV</sequence>
<name>A0A1G2CTE5_9BACT</name>
<protein>
    <recommendedName>
        <fullName evidence="1">UDP-glucose/GDP-mannose dehydrogenase dimerisation domain-containing protein</fullName>
    </recommendedName>
</protein>
<proteinExistence type="predicted"/>
<dbReference type="STRING" id="1798657.A2648_01030"/>
<dbReference type="SUPFAM" id="SSF48179">
    <property type="entry name" value="6-phosphogluconate dehydrogenase C-terminal domain-like"/>
    <property type="match status" value="1"/>
</dbReference>
<gene>
    <name evidence="2" type="ORF">A2648_01030</name>
</gene>
<organism evidence="2 3">
    <name type="scientific">Candidatus Lloydbacteria bacterium RIFCSPHIGHO2_01_FULL_41_20</name>
    <dbReference type="NCBI Taxonomy" id="1798657"/>
    <lineage>
        <taxon>Bacteria</taxon>
        <taxon>Candidatus Lloydiibacteriota</taxon>
    </lineage>
</organism>
<evidence type="ECO:0000313" key="2">
    <source>
        <dbReference type="EMBL" id="OGZ04665.1"/>
    </source>
</evidence>
<dbReference type="SUPFAM" id="SSF51735">
    <property type="entry name" value="NAD(P)-binding Rossmann-fold domains"/>
    <property type="match status" value="1"/>
</dbReference>
<dbReference type="GO" id="GO:0051287">
    <property type="term" value="F:NAD binding"/>
    <property type="evidence" value="ECO:0007669"/>
    <property type="project" value="InterPro"/>
</dbReference>
<reference evidence="2 3" key="1">
    <citation type="journal article" date="2016" name="Nat. Commun.">
        <title>Thousands of microbial genomes shed light on interconnected biogeochemical processes in an aquifer system.</title>
        <authorList>
            <person name="Anantharaman K."/>
            <person name="Brown C.T."/>
            <person name="Hug L.A."/>
            <person name="Sharon I."/>
            <person name="Castelle C.J."/>
            <person name="Probst A.J."/>
            <person name="Thomas B.C."/>
            <person name="Singh A."/>
            <person name="Wilkins M.J."/>
            <person name="Karaoz U."/>
            <person name="Brodie E.L."/>
            <person name="Williams K.H."/>
            <person name="Hubbard S.S."/>
            <person name="Banfield J.F."/>
        </authorList>
    </citation>
    <scope>NUCLEOTIDE SEQUENCE [LARGE SCALE GENOMIC DNA]</scope>
</reference>
<dbReference type="EMBL" id="MHLH01000003">
    <property type="protein sequence ID" value="OGZ04665.1"/>
    <property type="molecule type" value="Genomic_DNA"/>
</dbReference>
<dbReference type="InterPro" id="IPR008927">
    <property type="entry name" value="6-PGluconate_DH-like_C_sf"/>
</dbReference>
<comment type="caution">
    <text evidence="2">The sequence shown here is derived from an EMBL/GenBank/DDBJ whole genome shotgun (WGS) entry which is preliminary data.</text>
</comment>
<dbReference type="GO" id="GO:0016616">
    <property type="term" value="F:oxidoreductase activity, acting on the CH-OH group of donors, NAD or NADP as acceptor"/>
    <property type="evidence" value="ECO:0007669"/>
    <property type="project" value="InterPro"/>
</dbReference>